<dbReference type="Gene3D" id="3.30.1240.10">
    <property type="match status" value="1"/>
</dbReference>
<organism evidence="1 2">
    <name type="scientific">Paenibacillus arenosi</name>
    <dbReference type="NCBI Taxonomy" id="2774142"/>
    <lineage>
        <taxon>Bacteria</taxon>
        <taxon>Bacillati</taxon>
        <taxon>Bacillota</taxon>
        <taxon>Bacilli</taxon>
        <taxon>Bacillales</taxon>
        <taxon>Paenibacillaceae</taxon>
        <taxon>Paenibacillus</taxon>
    </lineage>
</organism>
<gene>
    <name evidence="1" type="ORF">IFO66_15450</name>
</gene>
<dbReference type="InterPro" id="IPR036412">
    <property type="entry name" value="HAD-like_sf"/>
</dbReference>
<dbReference type="InterPro" id="IPR023214">
    <property type="entry name" value="HAD_sf"/>
</dbReference>
<dbReference type="EMBL" id="JACYTN010000014">
    <property type="protein sequence ID" value="MBD8499689.1"/>
    <property type="molecule type" value="Genomic_DNA"/>
</dbReference>
<name>A0ABR9AZW1_9BACL</name>
<reference evidence="1 2" key="1">
    <citation type="submission" date="2020-09" db="EMBL/GenBank/DDBJ databases">
        <title>Paenibacillus sp. CAU 1523 isolated from sand of Haeundae Beach.</title>
        <authorList>
            <person name="Kim W."/>
        </authorList>
    </citation>
    <scope>NUCLEOTIDE SEQUENCE [LARGE SCALE GENOMIC DNA]</scope>
    <source>
        <strain evidence="1 2">CAU 1523</strain>
    </source>
</reference>
<dbReference type="InterPro" id="IPR006379">
    <property type="entry name" value="HAD-SF_hydro_IIB"/>
</dbReference>
<dbReference type="NCBIfam" id="TIGR01484">
    <property type="entry name" value="HAD-SF-IIB"/>
    <property type="match status" value="1"/>
</dbReference>
<dbReference type="RefSeq" id="WP_192026027.1">
    <property type="nucleotide sequence ID" value="NZ_JACYTN010000014.1"/>
</dbReference>
<protein>
    <submittedName>
        <fullName evidence="1">HAD family phosphatase</fullName>
    </submittedName>
</protein>
<sequence>MKIVFDLDGTICFSGKPLSEKMIQALDLLVNEGHEIIFASARPIRDLLPVIPEQMHYYPMVGGNGAFVGRGGEILSTVHFDKAIADSLLQLIKEFEAAYLIDSKWDYAYTGAQDHPIRRNVDPEQRAHHRHVAELDEIVKIVILHSLDQQRLLGELQQQPIVINMHGAEDIIDISPVGVDKWAGLQALGLRSHEFIAFGNDANDMSMFQHAQRSVCVGNHPELAGMATEQVVNDEERVVDKIRHLFYEHLVVE</sequence>
<accession>A0ABR9AZW1</accession>
<dbReference type="PANTHER" id="PTHR10000:SF53">
    <property type="entry name" value="5-AMINO-6-(5-PHOSPHO-D-RIBITYLAMINO)URACIL PHOSPHATASE YBJI-RELATED"/>
    <property type="match status" value="1"/>
</dbReference>
<dbReference type="SUPFAM" id="SSF56784">
    <property type="entry name" value="HAD-like"/>
    <property type="match status" value="1"/>
</dbReference>
<evidence type="ECO:0000313" key="1">
    <source>
        <dbReference type="EMBL" id="MBD8499689.1"/>
    </source>
</evidence>
<dbReference type="Pfam" id="PF08282">
    <property type="entry name" value="Hydrolase_3"/>
    <property type="match status" value="1"/>
</dbReference>
<comment type="caution">
    <text evidence="1">The sequence shown here is derived from an EMBL/GenBank/DDBJ whole genome shotgun (WGS) entry which is preliminary data.</text>
</comment>
<proteinExistence type="predicted"/>
<dbReference type="Gene3D" id="3.40.50.1000">
    <property type="entry name" value="HAD superfamily/HAD-like"/>
    <property type="match status" value="1"/>
</dbReference>
<dbReference type="Proteomes" id="UP000634529">
    <property type="component" value="Unassembled WGS sequence"/>
</dbReference>
<dbReference type="PANTHER" id="PTHR10000">
    <property type="entry name" value="PHOSPHOSERINE PHOSPHATASE"/>
    <property type="match status" value="1"/>
</dbReference>
<keyword evidence="2" id="KW-1185">Reference proteome</keyword>
<evidence type="ECO:0000313" key="2">
    <source>
        <dbReference type="Proteomes" id="UP000634529"/>
    </source>
</evidence>